<feature type="transmembrane region" description="Helical" evidence="6">
    <location>
        <begin position="5"/>
        <end position="23"/>
    </location>
</feature>
<feature type="transmembrane region" description="Helical" evidence="6">
    <location>
        <begin position="281"/>
        <end position="300"/>
    </location>
</feature>
<comment type="subcellular location">
    <subcellularLocation>
        <location evidence="1">Cell membrane</location>
        <topology evidence="1">Multi-pass membrane protein</topology>
    </subcellularLocation>
</comment>
<dbReference type="EMBL" id="CP104064">
    <property type="protein sequence ID" value="WAH39239.1"/>
    <property type="molecule type" value="Genomic_DNA"/>
</dbReference>
<evidence type="ECO:0000256" key="4">
    <source>
        <dbReference type="ARBA" id="ARBA00022989"/>
    </source>
</evidence>
<feature type="transmembrane region" description="Helical" evidence="6">
    <location>
        <begin position="112"/>
        <end position="130"/>
    </location>
</feature>
<dbReference type="InterPro" id="IPR001851">
    <property type="entry name" value="ABC_transp_permease"/>
</dbReference>
<evidence type="ECO:0000313" key="7">
    <source>
        <dbReference type="EMBL" id="WAH39239.1"/>
    </source>
</evidence>
<feature type="transmembrane region" description="Helical" evidence="6">
    <location>
        <begin position="29"/>
        <end position="51"/>
    </location>
</feature>
<gene>
    <name evidence="7" type="ORF">NZD86_16030</name>
</gene>
<dbReference type="PANTHER" id="PTHR30482">
    <property type="entry name" value="HIGH-AFFINITY BRANCHED-CHAIN AMINO ACID TRANSPORT SYSTEM PERMEASE"/>
    <property type="match status" value="1"/>
</dbReference>
<keyword evidence="2" id="KW-1003">Cell membrane</keyword>
<feature type="transmembrane region" description="Helical" evidence="6">
    <location>
        <begin position="245"/>
        <end position="269"/>
    </location>
</feature>
<dbReference type="Proteomes" id="UP001164803">
    <property type="component" value="Chromosome"/>
</dbReference>
<protein>
    <submittedName>
        <fullName evidence="7">Branched-chain amino acid ABC transporter permease</fullName>
    </submittedName>
</protein>
<keyword evidence="3 6" id="KW-0812">Transmembrane</keyword>
<evidence type="ECO:0000256" key="6">
    <source>
        <dbReference type="SAM" id="Phobius"/>
    </source>
</evidence>
<evidence type="ECO:0000256" key="2">
    <source>
        <dbReference type="ARBA" id="ARBA00022475"/>
    </source>
</evidence>
<evidence type="ECO:0000256" key="1">
    <source>
        <dbReference type="ARBA" id="ARBA00004651"/>
    </source>
</evidence>
<evidence type="ECO:0000313" key="8">
    <source>
        <dbReference type="Proteomes" id="UP001164803"/>
    </source>
</evidence>
<keyword evidence="8" id="KW-1185">Reference proteome</keyword>
<dbReference type="RefSeq" id="WP_268046901.1">
    <property type="nucleotide sequence ID" value="NZ_CP104064.1"/>
</dbReference>
<feature type="transmembrane region" description="Helical" evidence="6">
    <location>
        <begin position="63"/>
        <end position="80"/>
    </location>
</feature>
<reference evidence="7" key="1">
    <citation type="submission" date="2022-08" db="EMBL/GenBank/DDBJ databases">
        <title>Alicyclobacillus dauci DSM2870, complete genome.</title>
        <authorList>
            <person name="Wang Q."/>
            <person name="Cai R."/>
            <person name="Wang Z."/>
        </authorList>
    </citation>
    <scope>NUCLEOTIDE SEQUENCE</scope>
    <source>
        <strain evidence="7">DSM 28700</strain>
    </source>
</reference>
<keyword evidence="5 6" id="KW-0472">Membrane</keyword>
<evidence type="ECO:0000256" key="3">
    <source>
        <dbReference type="ARBA" id="ARBA00022692"/>
    </source>
</evidence>
<name>A0ABY6ZAH2_9BACL</name>
<dbReference type="CDD" id="cd06581">
    <property type="entry name" value="TM_PBP1_LivM_like"/>
    <property type="match status" value="1"/>
</dbReference>
<feature type="transmembrane region" description="Helical" evidence="6">
    <location>
        <begin position="208"/>
        <end position="233"/>
    </location>
</feature>
<feature type="transmembrane region" description="Helical" evidence="6">
    <location>
        <begin position="159"/>
        <end position="177"/>
    </location>
</feature>
<accession>A0ABY6ZAH2</accession>
<sequence>MKRRIAVVSITLIIAYTVLLFLAQVLDVYYVHVLNVALINIMLAVGLNFIVGFGGQISMAQSAFFGIGSYTYSILVLHHSPMLLDAVFAVIITGIVGLALGWPALKLKGHYLALATLGFGVIMGELMTNLEHITGGANGLTGIPPFSIGSLQLNTDGRMFVLLLAVAFLTVILSIIFSKSPIGMRTRAFRDDETAASMVGINVSLMKIMLFTVSAMFAGLAGVLYAGLLGYISPDVFAWSTTFNYLVMIVVGGLGSTAGPVIGALLFTFIPEWLRFLKDSYMAVFGLVVIIMIVVAPEGLKGLGAVVWARHLKRLFRRNPENLKASREGTAYEHHSN</sequence>
<evidence type="ECO:0000256" key="5">
    <source>
        <dbReference type="ARBA" id="ARBA00023136"/>
    </source>
</evidence>
<proteinExistence type="predicted"/>
<keyword evidence="4 6" id="KW-1133">Transmembrane helix</keyword>
<dbReference type="PANTHER" id="PTHR30482:SF10">
    <property type="entry name" value="HIGH-AFFINITY BRANCHED-CHAIN AMINO ACID TRANSPORT PROTEIN BRAE"/>
    <property type="match status" value="1"/>
</dbReference>
<dbReference type="InterPro" id="IPR043428">
    <property type="entry name" value="LivM-like"/>
</dbReference>
<dbReference type="Pfam" id="PF02653">
    <property type="entry name" value="BPD_transp_2"/>
    <property type="match status" value="1"/>
</dbReference>
<organism evidence="7 8">
    <name type="scientific">Alicyclobacillus dauci</name>
    <dbReference type="NCBI Taxonomy" id="1475485"/>
    <lineage>
        <taxon>Bacteria</taxon>
        <taxon>Bacillati</taxon>
        <taxon>Bacillota</taxon>
        <taxon>Bacilli</taxon>
        <taxon>Bacillales</taxon>
        <taxon>Alicyclobacillaceae</taxon>
        <taxon>Alicyclobacillus</taxon>
    </lineage>
</organism>
<feature type="transmembrane region" description="Helical" evidence="6">
    <location>
        <begin position="86"/>
        <end position="105"/>
    </location>
</feature>